<gene>
    <name evidence="1" type="ORF">DCW74_12255</name>
</gene>
<proteinExistence type="predicted"/>
<evidence type="ECO:0000313" key="2">
    <source>
        <dbReference type="Proteomes" id="UP000263517"/>
    </source>
</evidence>
<accession>A0A350P5C4</accession>
<comment type="caution">
    <text evidence="1">The sequence shown here is derived from an EMBL/GenBank/DDBJ whole genome shotgun (WGS) entry which is preliminary data.</text>
</comment>
<reference evidence="1 2" key="1">
    <citation type="journal article" date="2018" name="Nat. Biotechnol.">
        <title>A standardized bacterial taxonomy based on genome phylogeny substantially revises the tree of life.</title>
        <authorList>
            <person name="Parks D.H."/>
            <person name="Chuvochina M."/>
            <person name="Waite D.W."/>
            <person name="Rinke C."/>
            <person name="Skarshewski A."/>
            <person name="Chaumeil P.A."/>
            <person name="Hugenholtz P."/>
        </authorList>
    </citation>
    <scope>NUCLEOTIDE SEQUENCE [LARGE SCALE GENOMIC DNA]</scope>
    <source>
        <strain evidence="1">UBA11978</strain>
    </source>
</reference>
<dbReference type="Proteomes" id="UP000263517">
    <property type="component" value="Unassembled WGS sequence"/>
</dbReference>
<sequence length="70" mass="7943">MNIGDLIEFRHSSIGVPKGSMGLVVDMSLQITMEPGRDNFFLYHIKTFDGRVRKFSDSYIKKVTPGLYST</sequence>
<protein>
    <submittedName>
        <fullName evidence="1">Uncharacterized protein</fullName>
    </submittedName>
</protein>
<name>A0A350P5C4_9ALTE</name>
<organism evidence="1 2">
    <name type="scientific">Alteromonas australica</name>
    <dbReference type="NCBI Taxonomy" id="589873"/>
    <lineage>
        <taxon>Bacteria</taxon>
        <taxon>Pseudomonadati</taxon>
        <taxon>Pseudomonadota</taxon>
        <taxon>Gammaproteobacteria</taxon>
        <taxon>Alteromonadales</taxon>
        <taxon>Alteromonadaceae</taxon>
        <taxon>Alteromonas/Salinimonas group</taxon>
        <taxon>Alteromonas</taxon>
    </lineage>
</organism>
<dbReference type="EMBL" id="DNAN01000439">
    <property type="protein sequence ID" value="HAW76491.1"/>
    <property type="molecule type" value="Genomic_DNA"/>
</dbReference>
<dbReference type="AlphaFoldDB" id="A0A350P5C4"/>
<evidence type="ECO:0000313" key="1">
    <source>
        <dbReference type="EMBL" id="HAW76491.1"/>
    </source>
</evidence>